<dbReference type="Gramene" id="KGN50735">
    <property type="protein sequence ID" value="KGN50735"/>
    <property type="gene ID" value="Csa_5G222085"/>
</dbReference>
<evidence type="ECO:0000313" key="1">
    <source>
        <dbReference type="EMBL" id="KGN50735.1"/>
    </source>
</evidence>
<sequence>MEYRASSTVYNKFSNAHRYDGVFTAPLKHEAPSFSTRVEGYRKIFRGSPVSSIMILNVPTLSYKKFQTLCVRV</sequence>
<organism evidence="1 2">
    <name type="scientific">Cucumis sativus</name>
    <name type="common">Cucumber</name>
    <dbReference type="NCBI Taxonomy" id="3659"/>
    <lineage>
        <taxon>Eukaryota</taxon>
        <taxon>Viridiplantae</taxon>
        <taxon>Streptophyta</taxon>
        <taxon>Embryophyta</taxon>
        <taxon>Tracheophyta</taxon>
        <taxon>Spermatophyta</taxon>
        <taxon>Magnoliopsida</taxon>
        <taxon>eudicotyledons</taxon>
        <taxon>Gunneridae</taxon>
        <taxon>Pentapetalae</taxon>
        <taxon>rosids</taxon>
        <taxon>fabids</taxon>
        <taxon>Cucurbitales</taxon>
        <taxon>Cucurbitaceae</taxon>
        <taxon>Benincaseae</taxon>
        <taxon>Cucumis</taxon>
    </lineage>
</organism>
<dbReference type="AlphaFoldDB" id="A0A0A0KM50"/>
<dbReference type="eggNOG" id="ENOG502QV3J">
    <property type="taxonomic scope" value="Eukaryota"/>
</dbReference>
<proteinExistence type="predicted"/>
<reference evidence="1 2" key="2">
    <citation type="journal article" date="2009" name="PLoS ONE">
        <title>An integrated genetic and cytogenetic map of the cucumber genome.</title>
        <authorList>
            <person name="Ren Y."/>
            <person name="Zhang Z."/>
            <person name="Liu J."/>
            <person name="Staub J.E."/>
            <person name="Han Y."/>
            <person name="Cheng Z."/>
            <person name="Li X."/>
            <person name="Lu J."/>
            <person name="Miao H."/>
            <person name="Kang H."/>
            <person name="Xie B."/>
            <person name="Gu X."/>
            <person name="Wang X."/>
            <person name="Du Y."/>
            <person name="Jin W."/>
            <person name="Huang S."/>
        </authorList>
    </citation>
    <scope>NUCLEOTIDE SEQUENCE [LARGE SCALE GENOMIC DNA]</scope>
    <source>
        <strain evidence="2">cv. 9930</strain>
    </source>
</reference>
<dbReference type="EMBL" id="CM002926">
    <property type="protein sequence ID" value="KGN50735.1"/>
    <property type="molecule type" value="Genomic_DNA"/>
</dbReference>
<reference evidence="1 2" key="4">
    <citation type="journal article" date="2011" name="BMC Genomics">
        <title>RNA-Seq improves annotation of protein-coding genes in the cucumber genome.</title>
        <authorList>
            <person name="Li Z."/>
            <person name="Zhang Z."/>
            <person name="Yan P."/>
            <person name="Huang S."/>
            <person name="Fei Z."/>
            <person name="Lin K."/>
        </authorList>
    </citation>
    <scope>NUCLEOTIDE SEQUENCE [LARGE SCALE GENOMIC DNA]</scope>
    <source>
        <strain evidence="2">cv. 9930</strain>
    </source>
</reference>
<gene>
    <name evidence="1" type="ORF">Csa_5G222085</name>
</gene>
<keyword evidence="2" id="KW-1185">Reference proteome</keyword>
<name>A0A0A0KM50_CUCSA</name>
<accession>A0A0A0KM50</accession>
<protein>
    <submittedName>
        <fullName evidence="1">Uncharacterized protein</fullName>
    </submittedName>
</protein>
<evidence type="ECO:0000313" key="2">
    <source>
        <dbReference type="Proteomes" id="UP000029981"/>
    </source>
</evidence>
<dbReference type="Proteomes" id="UP000029981">
    <property type="component" value="Chromosome 5"/>
</dbReference>
<reference evidence="1 2" key="3">
    <citation type="journal article" date="2010" name="BMC Genomics">
        <title>Transcriptome sequencing and comparative analysis of cucumber flowers with different sex types.</title>
        <authorList>
            <person name="Guo S."/>
            <person name="Zheng Y."/>
            <person name="Joung J.G."/>
            <person name="Liu S."/>
            <person name="Zhang Z."/>
            <person name="Crasta O.R."/>
            <person name="Sobral B.W."/>
            <person name="Xu Y."/>
            <person name="Huang S."/>
            <person name="Fei Z."/>
        </authorList>
    </citation>
    <scope>NUCLEOTIDE SEQUENCE [LARGE SCALE GENOMIC DNA]</scope>
    <source>
        <strain evidence="2">cv. 9930</strain>
    </source>
</reference>
<reference evidence="1 2" key="1">
    <citation type="journal article" date="2009" name="Nat. Genet.">
        <title>The genome of the cucumber, Cucumis sativus L.</title>
        <authorList>
            <person name="Huang S."/>
            <person name="Li R."/>
            <person name="Zhang Z."/>
            <person name="Li L."/>
            <person name="Gu X."/>
            <person name="Fan W."/>
            <person name="Lucas W.J."/>
            <person name="Wang X."/>
            <person name="Xie B."/>
            <person name="Ni P."/>
            <person name="Ren Y."/>
            <person name="Zhu H."/>
            <person name="Li J."/>
            <person name="Lin K."/>
            <person name="Jin W."/>
            <person name="Fei Z."/>
            <person name="Li G."/>
            <person name="Staub J."/>
            <person name="Kilian A."/>
            <person name="van der Vossen E.A."/>
            <person name="Wu Y."/>
            <person name="Guo J."/>
            <person name="He J."/>
            <person name="Jia Z."/>
            <person name="Ren Y."/>
            <person name="Tian G."/>
            <person name="Lu Y."/>
            <person name="Ruan J."/>
            <person name="Qian W."/>
            <person name="Wang M."/>
            <person name="Huang Q."/>
            <person name="Li B."/>
            <person name="Xuan Z."/>
            <person name="Cao J."/>
            <person name="Asan"/>
            <person name="Wu Z."/>
            <person name="Zhang J."/>
            <person name="Cai Q."/>
            <person name="Bai Y."/>
            <person name="Zhao B."/>
            <person name="Han Y."/>
            <person name="Li Y."/>
            <person name="Li X."/>
            <person name="Wang S."/>
            <person name="Shi Q."/>
            <person name="Liu S."/>
            <person name="Cho W.K."/>
            <person name="Kim J.Y."/>
            <person name="Xu Y."/>
            <person name="Heller-Uszynska K."/>
            <person name="Miao H."/>
            <person name="Cheng Z."/>
            <person name="Zhang S."/>
            <person name="Wu J."/>
            <person name="Yang Y."/>
            <person name="Kang H."/>
            <person name="Li M."/>
            <person name="Liang H."/>
            <person name="Ren X."/>
            <person name="Shi Z."/>
            <person name="Wen M."/>
            <person name="Jian M."/>
            <person name="Yang H."/>
            <person name="Zhang G."/>
            <person name="Yang Z."/>
            <person name="Chen R."/>
            <person name="Liu S."/>
            <person name="Li J."/>
            <person name="Ma L."/>
            <person name="Liu H."/>
            <person name="Zhou Y."/>
            <person name="Zhao J."/>
            <person name="Fang X."/>
            <person name="Li G."/>
            <person name="Fang L."/>
            <person name="Li Y."/>
            <person name="Liu D."/>
            <person name="Zheng H."/>
            <person name="Zhang Y."/>
            <person name="Qin N."/>
            <person name="Li Z."/>
            <person name="Yang G."/>
            <person name="Yang S."/>
            <person name="Bolund L."/>
            <person name="Kristiansen K."/>
            <person name="Zheng H."/>
            <person name="Li S."/>
            <person name="Zhang X."/>
            <person name="Yang H."/>
            <person name="Wang J."/>
            <person name="Sun R."/>
            <person name="Zhang B."/>
            <person name="Jiang S."/>
            <person name="Wang J."/>
            <person name="Du Y."/>
            <person name="Li S."/>
        </authorList>
    </citation>
    <scope>NUCLEOTIDE SEQUENCE [LARGE SCALE GENOMIC DNA]</scope>
    <source>
        <strain evidence="2">cv. 9930</strain>
    </source>
</reference>